<dbReference type="SUPFAM" id="SSF52047">
    <property type="entry name" value="RNI-like"/>
    <property type="match status" value="1"/>
</dbReference>
<feature type="region of interest" description="Disordered" evidence="1">
    <location>
        <begin position="600"/>
        <end position="716"/>
    </location>
</feature>
<evidence type="ECO:0000313" key="2">
    <source>
        <dbReference type="EMBL" id="KAJ7209539.1"/>
    </source>
</evidence>
<feature type="compositionally biased region" description="Low complexity" evidence="1">
    <location>
        <begin position="449"/>
        <end position="466"/>
    </location>
</feature>
<feature type="region of interest" description="Disordered" evidence="1">
    <location>
        <begin position="729"/>
        <end position="773"/>
    </location>
</feature>
<feature type="compositionally biased region" description="Polar residues" evidence="1">
    <location>
        <begin position="668"/>
        <end position="684"/>
    </location>
</feature>
<comment type="caution">
    <text evidence="2">The sequence shown here is derived from an EMBL/GenBank/DDBJ whole genome shotgun (WGS) entry which is preliminary data.</text>
</comment>
<keyword evidence="3" id="KW-1185">Reference proteome</keyword>
<sequence>MSRPMELLPQILLDEIVTATLLLTPSLRGAFLSSLGKRLHSSAVRVLFQTVSLPDDSCTFAESASNRCTMLYPVLSNPTTRYASNVKTLIIANPPLPEDGALLHDSILHPIDTDDLFGLFKICSNLEALVWESPFPPPDGLCEILATHNPSLLRVDFAPLPLPPCCSLVKWNAPSLPLLRSAPLTSLHVSRLSQAGARVFCFFLGNLGDESLLERLNIDFVWLDDLLCQKIVCAGKKLQKLILTTNGTKLSDRGLVTILEGCDALEDFVLDEVQGRLSRSLWTKPVSFPAALKSVRIVISETGPHHSWATDHLESLHAIPLDSMSSLDIVRREAPPSLRCGVAIYDGLVDDVVGLKPVPPPFMDRIKQQKSQIISFRCDFWSFSIADIKLLLENSPNLEHMQLCVDAPFAKLIGLTSNFASLSSLRTLSFSITPAHAPGNPPIPVIPVSDSGSSTSLPTPTESPVSKPKSVLPQLLNLDQMQNQPCHSETPGDPSMPLLRDIKRFVRKCPRLEVIDWYGKSGRGSWVISRPGTSFKSTNVLVEYNAPMITEKVWNALKRERSIEEAVKRGWGDFSEIERAGCVWAGEKAEALAADWVAEEKEEAATSPAERGKPRETAKRVRVPSVSISSSSGSDVLPLTPTTSPVQHTPLTPPLSDSSILELDAISPSETTYSSRKWSPSEPNAGNGGLYKARARSATANGKESADGHDLSPIASGIGFRGVKYARGRGAARGIARSTGNGTTSSSGRGRGGRGSKTSVSETTRLRRSAAPG</sequence>
<reference evidence="2" key="1">
    <citation type="submission" date="2023-03" db="EMBL/GenBank/DDBJ databases">
        <title>Massive genome expansion in bonnet fungi (Mycena s.s.) driven by repeated elements and novel gene families across ecological guilds.</title>
        <authorList>
            <consortium name="Lawrence Berkeley National Laboratory"/>
            <person name="Harder C.B."/>
            <person name="Miyauchi S."/>
            <person name="Viragh M."/>
            <person name="Kuo A."/>
            <person name="Thoen E."/>
            <person name="Andreopoulos B."/>
            <person name="Lu D."/>
            <person name="Skrede I."/>
            <person name="Drula E."/>
            <person name="Henrissat B."/>
            <person name="Morin E."/>
            <person name="Kohler A."/>
            <person name="Barry K."/>
            <person name="LaButti K."/>
            <person name="Morin E."/>
            <person name="Salamov A."/>
            <person name="Lipzen A."/>
            <person name="Mereny Z."/>
            <person name="Hegedus B."/>
            <person name="Baldrian P."/>
            <person name="Stursova M."/>
            <person name="Weitz H."/>
            <person name="Taylor A."/>
            <person name="Grigoriev I.V."/>
            <person name="Nagy L.G."/>
            <person name="Martin F."/>
            <person name="Kauserud H."/>
        </authorList>
    </citation>
    <scope>NUCLEOTIDE SEQUENCE</scope>
    <source>
        <strain evidence="2">9144</strain>
    </source>
</reference>
<evidence type="ECO:0000256" key="1">
    <source>
        <dbReference type="SAM" id="MobiDB-lite"/>
    </source>
</evidence>
<feature type="region of interest" description="Disordered" evidence="1">
    <location>
        <begin position="441"/>
        <end position="469"/>
    </location>
</feature>
<evidence type="ECO:0000313" key="3">
    <source>
        <dbReference type="Proteomes" id="UP001219525"/>
    </source>
</evidence>
<protein>
    <submittedName>
        <fullName evidence="2">Uncharacterized protein</fullName>
    </submittedName>
</protein>
<feature type="compositionally biased region" description="Polar residues" evidence="1">
    <location>
        <begin position="640"/>
        <end position="659"/>
    </location>
</feature>
<feature type="compositionally biased region" description="Low complexity" evidence="1">
    <location>
        <begin position="623"/>
        <end position="636"/>
    </location>
</feature>
<dbReference type="InterPro" id="IPR032675">
    <property type="entry name" value="LRR_dom_sf"/>
</dbReference>
<feature type="compositionally biased region" description="Low complexity" evidence="1">
    <location>
        <begin position="729"/>
        <end position="748"/>
    </location>
</feature>
<feature type="compositionally biased region" description="Basic and acidic residues" evidence="1">
    <location>
        <begin position="610"/>
        <end position="619"/>
    </location>
</feature>
<gene>
    <name evidence="2" type="ORF">GGX14DRAFT_451866</name>
</gene>
<dbReference type="Gene3D" id="3.80.10.10">
    <property type="entry name" value="Ribonuclease Inhibitor"/>
    <property type="match status" value="1"/>
</dbReference>
<dbReference type="EMBL" id="JARJCW010000030">
    <property type="protein sequence ID" value="KAJ7209539.1"/>
    <property type="molecule type" value="Genomic_DNA"/>
</dbReference>
<dbReference type="AlphaFoldDB" id="A0AAD6VH65"/>
<dbReference type="Proteomes" id="UP001219525">
    <property type="component" value="Unassembled WGS sequence"/>
</dbReference>
<accession>A0AAD6VH65</accession>
<name>A0AAD6VH65_9AGAR</name>
<organism evidence="2 3">
    <name type="scientific">Mycena pura</name>
    <dbReference type="NCBI Taxonomy" id="153505"/>
    <lineage>
        <taxon>Eukaryota</taxon>
        <taxon>Fungi</taxon>
        <taxon>Dikarya</taxon>
        <taxon>Basidiomycota</taxon>
        <taxon>Agaricomycotina</taxon>
        <taxon>Agaricomycetes</taxon>
        <taxon>Agaricomycetidae</taxon>
        <taxon>Agaricales</taxon>
        <taxon>Marasmiineae</taxon>
        <taxon>Mycenaceae</taxon>
        <taxon>Mycena</taxon>
    </lineage>
</organism>
<proteinExistence type="predicted"/>